<evidence type="ECO:0000256" key="4">
    <source>
        <dbReference type="ARBA" id="ARBA00023136"/>
    </source>
</evidence>
<protein>
    <submittedName>
        <fullName evidence="7">FUSC family protein</fullName>
    </submittedName>
</protein>
<evidence type="ECO:0000256" key="3">
    <source>
        <dbReference type="ARBA" id="ARBA00022989"/>
    </source>
</evidence>
<evidence type="ECO:0000313" key="7">
    <source>
        <dbReference type="EMBL" id="QLG87530.1"/>
    </source>
</evidence>
<keyword evidence="4 5" id="KW-0472">Membrane</keyword>
<feature type="transmembrane region" description="Helical" evidence="5">
    <location>
        <begin position="294"/>
        <end position="314"/>
    </location>
</feature>
<dbReference type="Proteomes" id="UP000509597">
    <property type="component" value="Chromosome"/>
</dbReference>
<dbReference type="GO" id="GO:0016020">
    <property type="term" value="C:membrane"/>
    <property type="evidence" value="ECO:0007669"/>
    <property type="project" value="UniProtKB-SubCell"/>
</dbReference>
<feature type="transmembrane region" description="Helical" evidence="5">
    <location>
        <begin position="168"/>
        <end position="195"/>
    </location>
</feature>
<dbReference type="EMBL" id="CP058627">
    <property type="protein sequence ID" value="QLG87530.1"/>
    <property type="molecule type" value="Genomic_DNA"/>
</dbReference>
<feature type="transmembrane region" description="Helical" evidence="5">
    <location>
        <begin position="74"/>
        <end position="95"/>
    </location>
</feature>
<gene>
    <name evidence="7" type="ORF">HQ393_04275</name>
</gene>
<dbReference type="AlphaFoldDB" id="A0A7H9BFP6"/>
<keyword evidence="3 5" id="KW-1133">Transmembrane helix</keyword>
<feature type="domain" description="Integral membrane bound transporter" evidence="6">
    <location>
        <begin position="182"/>
        <end position="306"/>
    </location>
</feature>
<name>A0A7H9BFP6_9NEIS</name>
<feature type="transmembrane region" description="Helical" evidence="5">
    <location>
        <begin position="215"/>
        <end position="233"/>
    </location>
</feature>
<dbReference type="Pfam" id="PF13515">
    <property type="entry name" value="FUSC_2"/>
    <property type="match status" value="1"/>
</dbReference>
<evidence type="ECO:0000313" key="8">
    <source>
        <dbReference type="Proteomes" id="UP000509597"/>
    </source>
</evidence>
<evidence type="ECO:0000256" key="1">
    <source>
        <dbReference type="ARBA" id="ARBA00004141"/>
    </source>
</evidence>
<evidence type="ECO:0000259" key="6">
    <source>
        <dbReference type="Pfam" id="PF13515"/>
    </source>
</evidence>
<evidence type="ECO:0000256" key="5">
    <source>
        <dbReference type="SAM" id="Phobius"/>
    </source>
</evidence>
<dbReference type="RefSeq" id="WP_179357613.1">
    <property type="nucleotide sequence ID" value="NZ_CP058627.1"/>
</dbReference>
<accession>A0A7H9BFP6</accession>
<organism evidence="7 8">
    <name type="scientific">Chitinibacter bivalviorum</name>
    <dbReference type="NCBI Taxonomy" id="2739434"/>
    <lineage>
        <taxon>Bacteria</taxon>
        <taxon>Pseudomonadati</taxon>
        <taxon>Pseudomonadota</taxon>
        <taxon>Betaproteobacteria</taxon>
        <taxon>Neisseriales</taxon>
        <taxon>Chitinibacteraceae</taxon>
        <taxon>Chitinibacter</taxon>
    </lineage>
</organism>
<feature type="transmembrane region" description="Helical" evidence="5">
    <location>
        <begin position="25"/>
        <end position="42"/>
    </location>
</feature>
<keyword evidence="8" id="KW-1185">Reference proteome</keyword>
<sequence length="320" mass="34276">MFLGALAFGLPLCWLISQGHSKQAAFAGFGIIVSLFMDIGSTRRLRLESMLVGNVLIVCAAALSMAINDFWLPWLIGLVVLLSFIGSSLAAGFALDLKLRMLAAAYLVAYPGSLITSEILPMYLAGASCTMLLSTAFAPRMNNPIAAAITPHWRNDWLQLRAGHKAGITFGVFLGFACVSSFFAAHSFHLLAPNIAAVTTLMVFRPEPDRTSSTIWLRLIGVLLASILAWALVFPAASSWTLLGLAIVAGAFVPVAFANGLMYVAALITFIMYVLLALLGIHGHTAQHAAEMRVIETLLGALIAAFFAMIYELLNSKTTP</sequence>
<proteinExistence type="predicted"/>
<evidence type="ECO:0000256" key="2">
    <source>
        <dbReference type="ARBA" id="ARBA00022692"/>
    </source>
</evidence>
<reference evidence="7 8" key="1">
    <citation type="submission" date="2020-07" db="EMBL/GenBank/DDBJ databases">
        <title>Complete genome sequence of Chitinibacter sp. 2T18.</title>
        <authorList>
            <person name="Bae J.-W."/>
            <person name="Choi J.-W."/>
        </authorList>
    </citation>
    <scope>NUCLEOTIDE SEQUENCE [LARGE SCALE GENOMIC DNA]</scope>
    <source>
        <strain evidence="7 8">2T18</strain>
    </source>
</reference>
<dbReference type="KEGG" id="chiz:HQ393_04275"/>
<keyword evidence="2 5" id="KW-0812">Transmembrane</keyword>
<feature type="transmembrane region" description="Helical" evidence="5">
    <location>
        <begin position="263"/>
        <end position="282"/>
    </location>
</feature>
<comment type="subcellular location">
    <subcellularLocation>
        <location evidence="1">Membrane</location>
        <topology evidence="1">Multi-pass membrane protein</topology>
    </subcellularLocation>
</comment>
<feature type="transmembrane region" description="Helical" evidence="5">
    <location>
        <begin position="240"/>
        <end position="257"/>
    </location>
</feature>
<dbReference type="InterPro" id="IPR049453">
    <property type="entry name" value="Memb_transporter_dom"/>
</dbReference>
<feature type="transmembrane region" description="Helical" evidence="5">
    <location>
        <begin position="49"/>
        <end position="68"/>
    </location>
</feature>